<keyword evidence="3" id="KW-0472">Membrane</keyword>
<evidence type="ECO:0000256" key="3">
    <source>
        <dbReference type="SAM" id="Phobius"/>
    </source>
</evidence>
<dbReference type="RefSeq" id="WP_078635399.1">
    <property type="nucleotide sequence ID" value="NZ_CM007717.1"/>
</dbReference>
<dbReference type="GO" id="GO:0004497">
    <property type="term" value="F:monooxygenase activity"/>
    <property type="evidence" value="ECO:0007669"/>
    <property type="project" value="UniProtKB-KW"/>
</dbReference>
<dbReference type="CDD" id="cd21177">
    <property type="entry name" value="LPMO_AA10"/>
    <property type="match status" value="1"/>
</dbReference>
<gene>
    <name evidence="6" type="ORF">AFM16_29425</name>
    <name evidence="7" type="ORF">HCX60_29960</name>
</gene>
<dbReference type="InterPro" id="IPR004302">
    <property type="entry name" value="Cellulose/chitin-bd_N"/>
</dbReference>
<keyword evidence="7" id="KW-0503">Monooxygenase</keyword>
<keyword evidence="8" id="KW-1185">Reference proteome</keyword>
<reference evidence="6 8" key="1">
    <citation type="submission" date="2015-07" db="EMBL/GenBank/DDBJ databases">
        <title>Draft Genome Sequence of Streptomyces antibioticus, IMRU 3720 reveals insights in the evolution of actinomycin biosynthetic gene clusters in Streptomyces.</title>
        <authorList>
            <person name="Crnovcic I."/>
            <person name="Ruckert C."/>
            <person name="Kalinowksi J."/>
            <person name="Keller U."/>
        </authorList>
    </citation>
    <scope>NUCLEOTIDE SEQUENCE [LARGE SCALE GENOMIC DNA]</scope>
    <source>
        <strain evidence="6 8">DSM 41481</strain>
    </source>
</reference>
<dbReference type="EMBL" id="LHQL01000014">
    <property type="protein sequence ID" value="OOQ46923.1"/>
    <property type="molecule type" value="Genomic_DNA"/>
</dbReference>
<evidence type="ECO:0000313" key="7">
    <source>
        <dbReference type="EMBL" id="QIT47227.1"/>
    </source>
</evidence>
<keyword evidence="7" id="KW-0560">Oxidoreductase</keyword>
<organism evidence="7 9">
    <name type="scientific">Streptomyces antibioticus</name>
    <dbReference type="NCBI Taxonomy" id="1890"/>
    <lineage>
        <taxon>Bacteria</taxon>
        <taxon>Bacillati</taxon>
        <taxon>Actinomycetota</taxon>
        <taxon>Actinomycetes</taxon>
        <taxon>Kitasatosporales</taxon>
        <taxon>Streptomycetaceae</taxon>
        <taxon>Streptomyces</taxon>
    </lineage>
</organism>
<dbReference type="Proteomes" id="UP000190306">
    <property type="component" value="Chromosome"/>
</dbReference>
<evidence type="ECO:0000259" key="5">
    <source>
        <dbReference type="Pfam" id="PF03067"/>
    </source>
</evidence>
<dbReference type="SUPFAM" id="SSF81296">
    <property type="entry name" value="E set domains"/>
    <property type="match status" value="1"/>
</dbReference>
<dbReference type="AlphaFoldDB" id="A0AAE7CNA0"/>
<feature type="compositionally biased region" description="Low complexity" evidence="2">
    <location>
        <begin position="225"/>
        <end position="264"/>
    </location>
</feature>
<dbReference type="PANTHER" id="PTHR34823">
    <property type="entry name" value="GLCNAC-BINDING PROTEIN A"/>
    <property type="match status" value="1"/>
</dbReference>
<feature type="transmembrane region" description="Helical" evidence="3">
    <location>
        <begin position="297"/>
        <end position="316"/>
    </location>
</feature>
<evidence type="ECO:0000256" key="4">
    <source>
        <dbReference type="SAM" id="SignalP"/>
    </source>
</evidence>
<dbReference type="PANTHER" id="PTHR34823:SF1">
    <property type="entry name" value="CHITIN-BINDING TYPE-4 DOMAIN-CONTAINING PROTEIN"/>
    <property type="match status" value="1"/>
</dbReference>
<protein>
    <submittedName>
        <fullName evidence="6">Chitin-binding protein</fullName>
    </submittedName>
    <submittedName>
        <fullName evidence="7">Lytic polysaccharide monooxygenase</fullName>
    </submittedName>
</protein>
<accession>A0AAE7CNA0</accession>
<evidence type="ECO:0000313" key="6">
    <source>
        <dbReference type="EMBL" id="OOQ46923.1"/>
    </source>
</evidence>
<dbReference type="InterPro" id="IPR051024">
    <property type="entry name" value="GlcNAc_Chitin_IntDeg"/>
</dbReference>
<sequence length="321" mass="32429">MPRMTTHRTAALAAAAVTPLLVNLWAAGPALAHGAPTDPVSRVYGCSPDGAQNGTAACRAAVAANGSPFTAWDNLRVPNVNGRDRQTVPDGKLCSGGLPAYKGLDLARSDWPSTKVTPGGTLRMTYASTIPHTGTFKLYLTKQGYDPSRPLTWSDLPDRPFAEIKDPKLTNGAYRFGAQLPTGRTGRQVLYTIWQNTSTPDTYYSCSDVVFPGGGTGGGAGAQKGGTAAKKPSASPSATPTASASPSSSPSPVSASPSASTAAAGTGGDGAKSAADTGQGAPVANATEAGSGPSTRLLAGGAATVLALTGATALFLRLRRR</sequence>
<keyword evidence="3" id="KW-1133">Transmembrane helix</keyword>
<evidence type="ECO:0000256" key="2">
    <source>
        <dbReference type="SAM" id="MobiDB-lite"/>
    </source>
</evidence>
<evidence type="ECO:0000256" key="1">
    <source>
        <dbReference type="ARBA" id="ARBA00022729"/>
    </source>
</evidence>
<dbReference type="Pfam" id="PF03067">
    <property type="entry name" value="LPMO_10"/>
    <property type="match status" value="1"/>
</dbReference>
<feature type="signal peptide" evidence="4">
    <location>
        <begin position="1"/>
        <end position="32"/>
    </location>
</feature>
<reference evidence="7 9" key="2">
    <citation type="submission" date="2020-03" db="EMBL/GenBank/DDBJ databases">
        <title>Is there a link between lipid content and antibiotic production in Streptomyces?</title>
        <authorList>
            <person name="David M."/>
            <person name="Lejeune C."/>
            <person name="Abreu S."/>
            <person name="Thibessard A."/>
            <person name="Leblond P."/>
            <person name="Chaminade P."/>
            <person name="Virolle M.-J."/>
        </authorList>
    </citation>
    <scope>NUCLEOTIDE SEQUENCE [LARGE SCALE GENOMIC DNA]</scope>
    <source>
        <strain evidence="7 9">DSM 41481</strain>
    </source>
</reference>
<name>A0AAE7CNA0_STRAT</name>
<dbReference type="EMBL" id="CP050692">
    <property type="protein sequence ID" value="QIT47227.1"/>
    <property type="molecule type" value="Genomic_DNA"/>
</dbReference>
<dbReference type="InterPro" id="IPR014756">
    <property type="entry name" value="Ig_E-set"/>
</dbReference>
<proteinExistence type="predicted"/>
<evidence type="ECO:0000313" key="9">
    <source>
        <dbReference type="Proteomes" id="UP000502504"/>
    </source>
</evidence>
<feature type="domain" description="Chitin-binding type-4" evidence="5">
    <location>
        <begin position="33"/>
        <end position="209"/>
    </location>
</feature>
<feature type="chain" id="PRO_5042035948" evidence="4">
    <location>
        <begin position="33"/>
        <end position="321"/>
    </location>
</feature>
<keyword evidence="1 4" id="KW-0732">Signal</keyword>
<keyword evidence="3" id="KW-0812">Transmembrane</keyword>
<dbReference type="Proteomes" id="UP000502504">
    <property type="component" value="Chromosome"/>
</dbReference>
<evidence type="ECO:0000313" key="8">
    <source>
        <dbReference type="Proteomes" id="UP000190306"/>
    </source>
</evidence>
<dbReference type="Gene3D" id="2.70.50.50">
    <property type="entry name" value="chitin-binding protein cbp21"/>
    <property type="match status" value="1"/>
</dbReference>
<feature type="region of interest" description="Disordered" evidence="2">
    <location>
        <begin position="217"/>
        <end position="297"/>
    </location>
</feature>